<feature type="region of interest" description="Disordered" evidence="1">
    <location>
        <begin position="350"/>
        <end position="372"/>
    </location>
</feature>
<gene>
    <name evidence="2" type="ORF">DEBR0S1_03620G</name>
</gene>
<feature type="compositionally biased region" description="Polar residues" evidence="1">
    <location>
        <begin position="129"/>
        <end position="142"/>
    </location>
</feature>
<reference evidence="2 3" key="1">
    <citation type="submission" date="2019-07" db="EMBL/GenBank/DDBJ databases">
        <authorList>
            <person name="Friedrich A."/>
            <person name="Schacherer J."/>
        </authorList>
    </citation>
    <scope>NUCLEOTIDE SEQUENCE [LARGE SCALE GENOMIC DNA]</scope>
</reference>
<accession>A0A7D9GX44</accession>
<sequence length="372" mass="43073">MQFIELSKEWQYINKRSHLTFLNRTIYENKIHIFKRHFERKGVMRQLFGCYRYLKFTELRLTQLQFPLEASHTTRLKILNRKHQLVDRQWIYNNILKYVPSHAPSPWNSGSQTKALLLQSERPNKKGTSRTQQGSGNTNGKNGDNKEKHINKNKLNRKANLGSTIEMLQLKVPKLLQELLPEGSVSKNIIFRILPHKYPNMPLFKGYLLYSTTLKTLQLALTSFYLNPKTRIHITNIKVDEPTSSMSSDELVNLSLNNTSIEKADPSINHTAQPLSNYTTKIIIKWRTCLNGCPHLDHSSTAHAKMGSFKFDNLDMSKVLPESGKNLSSALVREIELNLFPGFLQRKNKKSEIKEEMAQKSDRKLERITSPK</sequence>
<name>A0A7D9GX44_DEKBR</name>
<dbReference type="Proteomes" id="UP000478008">
    <property type="component" value="Unassembled WGS sequence"/>
</dbReference>
<evidence type="ECO:0000313" key="2">
    <source>
        <dbReference type="EMBL" id="VUG15943.1"/>
    </source>
</evidence>
<evidence type="ECO:0000313" key="3">
    <source>
        <dbReference type="Proteomes" id="UP000478008"/>
    </source>
</evidence>
<dbReference type="Pfam" id="PF17119">
    <property type="entry name" value="MMU163"/>
    <property type="match status" value="1"/>
</dbReference>
<protein>
    <submittedName>
        <fullName evidence="2">DEBR0S1_03620g1_1</fullName>
    </submittedName>
</protein>
<dbReference type="AlphaFoldDB" id="A0A7D9GX44"/>
<proteinExistence type="predicted"/>
<evidence type="ECO:0000256" key="1">
    <source>
        <dbReference type="SAM" id="MobiDB-lite"/>
    </source>
</evidence>
<dbReference type="EMBL" id="CABFWN010000001">
    <property type="protein sequence ID" value="VUG15943.1"/>
    <property type="molecule type" value="Genomic_DNA"/>
</dbReference>
<dbReference type="InterPro" id="IPR031342">
    <property type="entry name" value="Mug163-like"/>
</dbReference>
<feature type="region of interest" description="Disordered" evidence="1">
    <location>
        <begin position="121"/>
        <end position="155"/>
    </location>
</feature>
<organism evidence="2 3">
    <name type="scientific">Dekkera bruxellensis</name>
    <name type="common">Brettanomyces custersii</name>
    <dbReference type="NCBI Taxonomy" id="5007"/>
    <lineage>
        <taxon>Eukaryota</taxon>
        <taxon>Fungi</taxon>
        <taxon>Dikarya</taxon>
        <taxon>Ascomycota</taxon>
        <taxon>Saccharomycotina</taxon>
        <taxon>Pichiomycetes</taxon>
        <taxon>Pichiales</taxon>
        <taxon>Pichiaceae</taxon>
        <taxon>Brettanomyces</taxon>
    </lineage>
</organism>
<keyword evidence="3" id="KW-1185">Reference proteome</keyword>